<name>A0A9P7BA96_RHOMI</name>
<dbReference type="InterPro" id="IPR051091">
    <property type="entry name" value="O-Glucosyltr/Glycosyltrsf_90"/>
</dbReference>
<dbReference type="PANTHER" id="PTHR12203:SF118">
    <property type="entry name" value="BETA-1,2-XYLOSYLTRANSFERASE 1"/>
    <property type="match status" value="1"/>
</dbReference>
<dbReference type="EMBL" id="PUHQ01000003">
    <property type="protein sequence ID" value="KAG0666851.1"/>
    <property type="molecule type" value="Genomic_DNA"/>
</dbReference>
<feature type="compositionally biased region" description="Polar residues" evidence="1">
    <location>
        <begin position="66"/>
        <end position="80"/>
    </location>
</feature>
<gene>
    <name evidence="3" type="primary">CAP3_2</name>
    <name evidence="3" type="ORF">C6P46_003561</name>
</gene>
<comment type="caution">
    <text evidence="3">The sequence shown here is derived from an EMBL/GenBank/DDBJ whole genome shotgun (WGS) entry which is preliminary data.</text>
</comment>
<keyword evidence="4" id="KW-1185">Reference proteome</keyword>
<organism evidence="3 4">
    <name type="scientific">Rhodotorula mucilaginosa</name>
    <name type="common">Yeast</name>
    <name type="synonym">Rhodotorula rubra</name>
    <dbReference type="NCBI Taxonomy" id="5537"/>
    <lineage>
        <taxon>Eukaryota</taxon>
        <taxon>Fungi</taxon>
        <taxon>Dikarya</taxon>
        <taxon>Basidiomycota</taxon>
        <taxon>Pucciniomycotina</taxon>
        <taxon>Microbotryomycetes</taxon>
        <taxon>Sporidiobolales</taxon>
        <taxon>Sporidiobolaceae</taxon>
        <taxon>Rhodotorula</taxon>
    </lineage>
</organism>
<dbReference type="InterPro" id="IPR006598">
    <property type="entry name" value="CAP10"/>
</dbReference>
<accession>A0A9P7BA96</accession>
<dbReference type="Proteomes" id="UP000777482">
    <property type="component" value="Unassembled WGS sequence"/>
</dbReference>
<protein>
    <submittedName>
        <fullName evidence="3">Glycosyltransferase Family 90 domain containing protein</fullName>
    </submittedName>
</protein>
<dbReference type="PANTHER" id="PTHR12203">
    <property type="entry name" value="KDEL LYS-ASP-GLU-LEU CONTAINING - RELATED"/>
    <property type="match status" value="1"/>
</dbReference>
<evidence type="ECO:0000256" key="1">
    <source>
        <dbReference type="SAM" id="MobiDB-lite"/>
    </source>
</evidence>
<sequence>MVNSRRGSLQELQRMDRTSVDYTPLAWSPAARPKSVRTWLRSRCGTATVALSVTTILLVVIAASSPPQSGTHLRDWSQNLMGGGSGTGSTEHPSTTLRSDETYAYAVPDPNVEGSYAEHPIHGLIREGKEQWAAKVARQSKTYEAAVHEYKRRYRREPPPGFDKWFEWAQKHDVQLLDEYDSLYRQIEPMLGVRPKTLKERVDAYRDKKGRGRDHGLITIKDGVITVGEGWRPAVTEGFAELMQPVAHLLPDVVVPLYLHDAASATLDWRARQGYQKAAREGYWVNESELPIELEHESVWTKRERQCPLDSPYRRFVIGLDTKPPVGGPAFIRNHTNAMTYCMAPQLADMHGSLAQTADIQNLLPSFALSTHEWNADVLWTPPILYDLNPKNESPFREKAHKLLWRGSPDGISVTHDKHWRQSHRFRLLTLLNSNDTEPRIVRQTKWDHFGREYQVDVQHTLAELNDRYSDVRATGGPVQCAPAICEHLKETMTFVPKASLEEMADHRYVMDVDGNAYSARFRAHLQSNQLPFKSTIFPGWFMDRIQPWVHYVPVRVDYADLYDVLAFFDGGLDAARTGNHDDLAEEIAMAGSDWAHGFWRLDDMRAYTLRLLLEWARVFDPARKPTAQLELNV</sequence>
<reference evidence="3 4" key="1">
    <citation type="submission" date="2020-11" db="EMBL/GenBank/DDBJ databases">
        <title>Kefir isolates.</title>
        <authorList>
            <person name="Marcisauskas S."/>
            <person name="Kim Y."/>
            <person name="Blasche S."/>
        </authorList>
    </citation>
    <scope>NUCLEOTIDE SEQUENCE [LARGE SCALE GENOMIC DNA]</scope>
    <source>
        <strain evidence="3 4">KR</strain>
    </source>
</reference>
<proteinExistence type="predicted"/>
<dbReference type="Pfam" id="PF05686">
    <property type="entry name" value="Glyco_transf_90"/>
    <property type="match status" value="1"/>
</dbReference>
<feature type="domain" description="Glycosyl transferase CAP10" evidence="2">
    <location>
        <begin position="346"/>
        <end position="621"/>
    </location>
</feature>
<evidence type="ECO:0000313" key="4">
    <source>
        <dbReference type="Proteomes" id="UP000777482"/>
    </source>
</evidence>
<evidence type="ECO:0000259" key="2">
    <source>
        <dbReference type="SMART" id="SM00672"/>
    </source>
</evidence>
<dbReference type="AlphaFoldDB" id="A0A9P7BA96"/>
<evidence type="ECO:0000313" key="3">
    <source>
        <dbReference type="EMBL" id="KAG0666851.1"/>
    </source>
</evidence>
<dbReference type="SMART" id="SM00672">
    <property type="entry name" value="CAP10"/>
    <property type="match status" value="1"/>
</dbReference>
<dbReference type="OrthoDB" id="541052at2759"/>
<feature type="region of interest" description="Disordered" evidence="1">
    <location>
        <begin position="66"/>
        <end position="96"/>
    </location>
</feature>